<keyword evidence="7" id="KW-1185">Reference proteome</keyword>
<proteinExistence type="predicted"/>
<dbReference type="SUPFAM" id="SSF51182">
    <property type="entry name" value="RmlC-like cupins"/>
    <property type="match status" value="1"/>
</dbReference>
<dbReference type="PANTHER" id="PTHR46797">
    <property type="entry name" value="HTH-TYPE TRANSCRIPTIONAL REGULATOR"/>
    <property type="match status" value="1"/>
</dbReference>
<dbReference type="SUPFAM" id="SSF47413">
    <property type="entry name" value="lambda repressor-like DNA-binding domains"/>
    <property type="match status" value="1"/>
</dbReference>
<evidence type="ECO:0000256" key="1">
    <source>
        <dbReference type="ARBA" id="ARBA00023125"/>
    </source>
</evidence>
<name>A0A6P1Z9X6_9BACT</name>
<dbReference type="InterPro" id="IPR013096">
    <property type="entry name" value="Cupin_2"/>
</dbReference>
<dbReference type="PROSITE" id="PS50943">
    <property type="entry name" value="HTH_CROC1"/>
    <property type="match status" value="1"/>
</dbReference>
<dbReference type="InterPro" id="IPR014710">
    <property type="entry name" value="RmlC-like_jellyroll"/>
</dbReference>
<evidence type="ECO:0000313" key="4">
    <source>
        <dbReference type="EMBL" id="QJT10458.1"/>
    </source>
</evidence>
<keyword evidence="1 5" id="KW-0238">DNA-binding</keyword>
<dbReference type="EMBL" id="CP039543">
    <property type="protein sequence ID" value="QJT10458.1"/>
    <property type="molecule type" value="Genomic_DNA"/>
</dbReference>
<sequence length="220" mass="24914">MFFRQHESGLHPHNPRRDPVHPTAPPRREQPKGGTVPPDNHTREIAARLKGLRDALDFTIEDFAARAHVSVDEVRSYEEGDTEVPVSYLFEVAKAFDVDLTALLTGDNAHLRGYSLVRAGKGLSVDRRKAYKYKSLAYRFFRPSMEPFIVTVPFAEDAELSFNSHPGEEFIYMLEGRLEITLENDVLVMEPHDSLYFSSKTAHALRALDGQDATFLDVII</sequence>
<dbReference type="CDD" id="cd00093">
    <property type="entry name" value="HTH_XRE"/>
    <property type="match status" value="1"/>
</dbReference>
<reference evidence="4 7" key="2">
    <citation type="submission" date="2019-04" db="EMBL/GenBank/DDBJ databases">
        <title>Isolation and culture of sulfate reducing bacteria from the cold seep of the South China Sea.</title>
        <authorList>
            <person name="Sun C."/>
            <person name="Liu R."/>
        </authorList>
    </citation>
    <scope>NUCLEOTIDE SEQUENCE [LARGE SCALE GENOMIC DNA]</scope>
    <source>
        <strain evidence="4 7">CS1</strain>
    </source>
</reference>
<dbReference type="CDD" id="cd02209">
    <property type="entry name" value="cupin_XRE_C"/>
    <property type="match status" value="1"/>
</dbReference>
<reference evidence="5 6" key="1">
    <citation type="submission" date="2018-06" db="EMBL/GenBank/DDBJ databases">
        <title>Complete genome of Desulfovibrio marinus P48SEP.</title>
        <authorList>
            <person name="Crispim J.S."/>
            <person name="Vidigal P.M.P."/>
            <person name="Silva L.C.F."/>
            <person name="Araujo L.C."/>
            <person name="Laguardia C.N."/>
            <person name="Dias R.S."/>
            <person name="Sousa M.P."/>
            <person name="Paula S.O."/>
            <person name="Silva C."/>
        </authorList>
    </citation>
    <scope>NUCLEOTIDE SEQUENCE [LARGE SCALE GENOMIC DNA]</scope>
    <source>
        <strain evidence="5 6">P48SEP</strain>
    </source>
</reference>
<feature type="region of interest" description="Disordered" evidence="2">
    <location>
        <begin position="1"/>
        <end position="41"/>
    </location>
</feature>
<gene>
    <name evidence="5" type="ORF">DQK91_21305</name>
    <name evidence="4" type="ORF">E8L03_16660</name>
</gene>
<dbReference type="PANTHER" id="PTHR46797:SF19">
    <property type="entry name" value="BLL2473 PROTEIN"/>
    <property type="match status" value="1"/>
</dbReference>
<dbReference type="OrthoDB" id="5343295at2"/>
<dbReference type="Proteomes" id="UP000434052">
    <property type="component" value="Unassembled WGS sequence"/>
</dbReference>
<dbReference type="AlphaFoldDB" id="A0A6P1Z9X6"/>
<dbReference type="Gene3D" id="2.60.120.10">
    <property type="entry name" value="Jelly Rolls"/>
    <property type="match status" value="1"/>
</dbReference>
<protein>
    <submittedName>
        <fullName evidence="5">DNA-binding protein</fullName>
    </submittedName>
    <submittedName>
        <fullName evidence="4">Helix-turn-helix transcriptional regulator</fullName>
    </submittedName>
</protein>
<organism evidence="5 6">
    <name type="scientific">Oceanidesulfovibrio marinus</name>
    <dbReference type="NCBI Taxonomy" id="370038"/>
    <lineage>
        <taxon>Bacteria</taxon>
        <taxon>Pseudomonadati</taxon>
        <taxon>Thermodesulfobacteriota</taxon>
        <taxon>Desulfovibrionia</taxon>
        <taxon>Desulfovibrionales</taxon>
        <taxon>Desulfovibrionaceae</taxon>
        <taxon>Oceanidesulfovibrio</taxon>
    </lineage>
</organism>
<dbReference type="GO" id="GO:0003677">
    <property type="term" value="F:DNA binding"/>
    <property type="evidence" value="ECO:0007669"/>
    <property type="project" value="UniProtKB-KW"/>
</dbReference>
<evidence type="ECO:0000259" key="3">
    <source>
        <dbReference type="PROSITE" id="PS50943"/>
    </source>
</evidence>
<dbReference type="InterPro" id="IPR050807">
    <property type="entry name" value="TransReg_Diox_bact_type"/>
</dbReference>
<dbReference type="GO" id="GO:0005829">
    <property type="term" value="C:cytosol"/>
    <property type="evidence" value="ECO:0007669"/>
    <property type="project" value="TreeGrafter"/>
</dbReference>
<dbReference type="Proteomes" id="UP000503251">
    <property type="component" value="Chromosome"/>
</dbReference>
<dbReference type="EMBL" id="QMIF01000025">
    <property type="protein sequence ID" value="TVM30338.1"/>
    <property type="molecule type" value="Genomic_DNA"/>
</dbReference>
<evidence type="ECO:0000313" key="5">
    <source>
        <dbReference type="EMBL" id="TVM30338.1"/>
    </source>
</evidence>
<dbReference type="GO" id="GO:0003700">
    <property type="term" value="F:DNA-binding transcription factor activity"/>
    <property type="evidence" value="ECO:0007669"/>
    <property type="project" value="TreeGrafter"/>
</dbReference>
<evidence type="ECO:0000256" key="2">
    <source>
        <dbReference type="SAM" id="MobiDB-lite"/>
    </source>
</evidence>
<dbReference type="Pfam" id="PF01381">
    <property type="entry name" value="HTH_3"/>
    <property type="match status" value="1"/>
</dbReference>
<feature type="domain" description="HTH cro/C1-type" evidence="3">
    <location>
        <begin position="49"/>
        <end position="103"/>
    </location>
</feature>
<dbReference type="InterPro" id="IPR011051">
    <property type="entry name" value="RmlC_Cupin_sf"/>
</dbReference>
<evidence type="ECO:0000313" key="6">
    <source>
        <dbReference type="Proteomes" id="UP000434052"/>
    </source>
</evidence>
<accession>A0A6P1Z9X6</accession>
<dbReference type="SMART" id="SM00530">
    <property type="entry name" value="HTH_XRE"/>
    <property type="match status" value="1"/>
</dbReference>
<dbReference type="InterPro" id="IPR001387">
    <property type="entry name" value="Cro/C1-type_HTH"/>
</dbReference>
<dbReference type="InterPro" id="IPR010982">
    <property type="entry name" value="Lambda_DNA-bd_dom_sf"/>
</dbReference>
<evidence type="ECO:0000313" key="7">
    <source>
        <dbReference type="Proteomes" id="UP000503251"/>
    </source>
</evidence>
<dbReference type="Gene3D" id="1.10.260.40">
    <property type="entry name" value="lambda repressor-like DNA-binding domains"/>
    <property type="match status" value="1"/>
</dbReference>
<dbReference type="Pfam" id="PF07883">
    <property type="entry name" value="Cupin_2"/>
    <property type="match status" value="1"/>
</dbReference>
<feature type="compositionally biased region" description="Basic and acidic residues" evidence="2">
    <location>
        <begin position="1"/>
        <end position="31"/>
    </location>
</feature>